<reference evidence="2" key="1">
    <citation type="journal article" date="2020" name="Stud. Mycol.">
        <title>101 Dothideomycetes genomes: a test case for predicting lifestyles and emergence of pathogens.</title>
        <authorList>
            <person name="Haridas S."/>
            <person name="Albert R."/>
            <person name="Binder M."/>
            <person name="Bloem J."/>
            <person name="Labutti K."/>
            <person name="Salamov A."/>
            <person name="Andreopoulos B."/>
            <person name="Baker S."/>
            <person name="Barry K."/>
            <person name="Bills G."/>
            <person name="Bluhm B."/>
            <person name="Cannon C."/>
            <person name="Castanera R."/>
            <person name="Culley D."/>
            <person name="Daum C."/>
            <person name="Ezra D."/>
            <person name="Gonzalez J."/>
            <person name="Henrissat B."/>
            <person name="Kuo A."/>
            <person name="Liang C."/>
            <person name="Lipzen A."/>
            <person name="Lutzoni F."/>
            <person name="Magnuson J."/>
            <person name="Mondo S."/>
            <person name="Nolan M."/>
            <person name="Ohm R."/>
            <person name="Pangilinan J."/>
            <person name="Park H.-J."/>
            <person name="Ramirez L."/>
            <person name="Alfaro M."/>
            <person name="Sun H."/>
            <person name="Tritt A."/>
            <person name="Yoshinaga Y."/>
            <person name="Zwiers L.-H."/>
            <person name="Turgeon B."/>
            <person name="Goodwin S."/>
            <person name="Spatafora J."/>
            <person name="Crous P."/>
            <person name="Grigoriev I."/>
        </authorList>
    </citation>
    <scope>NUCLEOTIDE SEQUENCE</scope>
    <source>
        <strain evidence="2">CBS 113818</strain>
    </source>
</reference>
<dbReference type="PANTHER" id="PTHR37535:SF3">
    <property type="entry name" value="FLUG DOMAIN-CONTAINING PROTEIN"/>
    <property type="match status" value="1"/>
</dbReference>
<evidence type="ECO:0000256" key="1">
    <source>
        <dbReference type="ARBA" id="ARBA00023172"/>
    </source>
</evidence>
<evidence type="ECO:0000313" key="2">
    <source>
        <dbReference type="EMBL" id="KAF2832795.1"/>
    </source>
</evidence>
<dbReference type="InterPro" id="IPR013762">
    <property type="entry name" value="Integrase-like_cat_sf"/>
</dbReference>
<dbReference type="GO" id="GO:0003677">
    <property type="term" value="F:DNA binding"/>
    <property type="evidence" value="ECO:0007669"/>
    <property type="project" value="InterPro"/>
</dbReference>
<name>A0A6A7AJM5_9PLEO</name>
<dbReference type="GO" id="GO:0006310">
    <property type="term" value="P:DNA recombination"/>
    <property type="evidence" value="ECO:0007669"/>
    <property type="project" value="UniProtKB-KW"/>
</dbReference>
<keyword evidence="3" id="KW-1185">Reference proteome</keyword>
<dbReference type="PANTHER" id="PTHR37535">
    <property type="entry name" value="FLUG DOMAIN PROTEIN"/>
    <property type="match status" value="1"/>
</dbReference>
<dbReference type="SUPFAM" id="SSF56349">
    <property type="entry name" value="DNA breaking-rejoining enzymes"/>
    <property type="match status" value="1"/>
</dbReference>
<dbReference type="Gene3D" id="1.10.443.10">
    <property type="entry name" value="Intergrase catalytic core"/>
    <property type="match status" value="1"/>
</dbReference>
<organism evidence="2 3">
    <name type="scientific">Ophiobolus disseminans</name>
    <dbReference type="NCBI Taxonomy" id="1469910"/>
    <lineage>
        <taxon>Eukaryota</taxon>
        <taxon>Fungi</taxon>
        <taxon>Dikarya</taxon>
        <taxon>Ascomycota</taxon>
        <taxon>Pezizomycotina</taxon>
        <taxon>Dothideomycetes</taxon>
        <taxon>Pleosporomycetidae</taxon>
        <taxon>Pleosporales</taxon>
        <taxon>Pleosporineae</taxon>
        <taxon>Phaeosphaeriaceae</taxon>
        <taxon>Ophiobolus</taxon>
    </lineage>
</organism>
<gene>
    <name evidence="2" type="ORF">CC86DRAFT_399460</name>
</gene>
<dbReference type="InterPro" id="IPR021842">
    <property type="entry name" value="DUF3435"/>
</dbReference>
<dbReference type="Proteomes" id="UP000799424">
    <property type="component" value="Unassembled WGS sequence"/>
</dbReference>
<dbReference type="InterPro" id="IPR011010">
    <property type="entry name" value="DNA_brk_join_enz"/>
</dbReference>
<keyword evidence="1" id="KW-0233">DNA recombination</keyword>
<dbReference type="OrthoDB" id="3437109at2759"/>
<dbReference type="Pfam" id="PF11917">
    <property type="entry name" value="DUF3435"/>
    <property type="match status" value="1"/>
</dbReference>
<proteinExistence type="predicted"/>
<dbReference type="EMBL" id="MU006216">
    <property type="protein sequence ID" value="KAF2832795.1"/>
    <property type="molecule type" value="Genomic_DNA"/>
</dbReference>
<dbReference type="GO" id="GO:0015074">
    <property type="term" value="P:DNA integration"/>
    <property type="evidence" value="ECO:0007669"/>
    <property type="project" value="InterPro"/>
</dbReference>
<evidence type="ECO:0000313" key="3">
    <source>
        <dbReference type="Proteomes" id="UP000799424"/>
    </source>
</evidence>
<sequence>MGKRKARTEQLERKGITADSLNSKLYRTVKKKLARSTERNYGDAKNLWQEFCDWAGTPCPLAEGAPVPESETIKRFLTWWAGSSTGKIEDNVSVTSAEVTWARYQAVIFRETGHRVPRKTNEDILAREHNLSLLKKDKGLCDIVVHEHLAAQLLCHDIDEFPWERDRVQMLFILQLHMFSGGRPSAFVPTGYYPEINLTYGDVDFLLLRDGLGVEKFAMALTQRFRKGEKEKINDNLQILWTEEEDVMNSPVHSFLAIAFADQAFEALSCRDDLQKQTLGTEQLKSFPFKEEFRNQPFLVNQDGTPVRYQRVWYNLKHLSLRAGYNDYIRPYDIRRGTANKLDESPEVSAHARNQVFGHSHRDVYKRHYQSSVSAVDIKGIVLRGKYDEGFTAIALRRKRRLQRLPSRLPSRLN</sequence>
<protein>
    <submittedName>
        <fullName evidence="2">Uncharacterized protein</fullName>
    </submittedName>
</protein>
<accession>A0A6A7AJM5</accession>
<dbReference type="AlphaFoldDB" id="A0A6A7AJM5"/>